<keyword evidence="3" id="KW-1185">Reference proteome</keyword>
<dbReference type="Proteomes" id="UP000334820">
    <property type="component" value="Unassembled WGS sequence"/>
</dbReference>
<evidence type="ECO:0000256" key="1">
    <source>
        <dbReference type="SAM" id="MobiDB-lite"/>
    </source>
</evidence>
<protein>
    <submittedName>
        <fullName evidence="2">Uncharacterized protein</fullName>
    </submittedName>
</protein>
<accession>A0A5J4JYY7</accession>
<evidence type="ECO:0000313" key="3">
    <source>
        <dbReference type="Proteomes" id="UP000334820"/>
    </source>
</evidence>
<dbReference type="EMBL" id="BKZV01000001">
    <property type="protein sequence ID" value="GER82304.1"/>
    <property type="molecule type" value="Genomic_DNA"/>
</dbReference>
<evidence type="ECO:0000313" key="2">
    <source>
        <dbReference type="EMBL" id="GER82304.1"/>
    </source>
</evidence>
<gene>
    <name evidence="2" type="ORF">KTAU_09420</name>
</gene>
<name>A0A5J4JYY7_9CHLR</name>
<reference evidence="2 3" key="1">
    <citation type="journal article" date="2019" name="Int. J. Syst. Evol. Microbiol.">
        <title>Thermogemmatispora aurantia sp. nov. and Thermogemmatispora argillosa sp. nov., within the class Ktedonobacteria, and emended description of the genus Thermogemmatispora.</title>
        <authorList>
            <person name="Zheng Y."/>
            <person name="Wang C.M."/>
            <person name="Sakai Y."/>
            <person name="Abe K."/>
            <person name="Yokota A."/>
            <person name="Yabe S."/>
        </authorList>
    </citation>
    <scope>NUCLEOTIDE SEQUENCE [LARGE SCALE GENOMIC DNA]</scope>
    <source>
        <strain evidence="2 3">A1-2</strain>
    </source>
</reference>
<dbReference type="AlphaFoldDB" id="A0A5J4JYY7"/>
<proteinExistence type="predicted"/>
<organism evidence="2 3">
    <name type="scientific">Thermogemmatispora aurantia</name>
    <dbReference type="NCBI Taxonomy" id="2045279"/>
    <lineage>
        <taxon>Bacteria</taxon>
        <taxon>Bacillati</taxon>
        <taxon>Chloroflexota</taxon>
        <taxon>Ktedonobacteria</taxon>
        <taxon>Thermogemmatisporales</taxon>
        <taxon>Thermogemmatisporaceae</taxon>
        <taxon>Thermogemmatispora</taxon>
    </lineage>
</organism>
<sequence>MRKTLEPREEIVPSAETGESRPLPEAPVNGQEHAGVLAEAGAQECRRMKVVPRELSIAIADALRPSREGAKSVFVWL</sequence>
<feature type="region of interest" description="Disordered" evidence="1">
    <location>
        <begin position="1"/>
        <end position="34"/>
    </location>
</feature>
<feature type="compositionally biased region" description="Basic and acidic residues" evidence="1">
    <location>
        <begin position="1"/>
        <end position="11"/>
    </location>
</feature>
<comment type="caution">
    <text evidence="2">The sequence shown here is derived from an EMBL/GenBank/DDBJ whole genome shotgun (WGS) entry which is preliminary data.</text>
</comment>